<dbReference type="AlphaFoldDB" id="A0A3N3E1X1"/>
<reference evidence="1 3" key="1">
    <citation type="submission" date="2016-09" db="EMBL/GenBank/DDBJ databases">
        <title>Genomic Taxonomy of the Vibrionaceae.</title>
        <authorList>
            <person name="Gonzalez-Castillo A."/>
            <person name="Gomez-Gil B."/>
            <person name="Enciso-Ibarra K."/>
        </authorList>
    </citation>
    <scope>NUCLEOTIDE SEQUENCE [LARGE SCALE GENOMIC DNA]</scope>
    <source>
        <strain evidence="1 3">CAIM 1731</strain>
    </source>
</reference>
<evidence type="ECO:0000313" key="1">
    <source>
        <dbReference type="EMBL" id="OLQ90847.1"/>
    </source>
</evidence>
<comment type="caution">
    <text evidence="2">The sequence shown here is derived from an EMBL/GenBank/DDBJ whole genome shotgun (WGS) entry which is preliminary data.</text>
</comment>
<dbReference type="Proteomes" id="UP000278792">
    <property type="component" value="Unassembled WGS sequence"/>
</dbReference>
<dbReference type="EMBL" id="RKIK01000017">
    <property type="protein sequence ID" value="ROV60737.1"/>
    <property type="molecule type" value="Genomic_DNA"/>
</dbReference>
<evidence type="ECO:0000313" key="4">
    <source>
        <dbReference type="Proteomes" id="UP000278792"/>
    </source>
</evidence>
<accession>A0A3N3E1X1</accession>
<organism evidence="2 4">
    <name type="scientific">Vibrio ponticus</name>
    <dbReference type="NCBI Taxonomy" id="265668"/>
    <lineage>
        <taxon>Bacteria</taxon>
        <taxon>Pseudomonadati</taxon>
        <taxon>Pseudomonadota</taxon>
        <taxon>Gammaproteobacteria</taxon>
        <taxon>Vibrionales</taxon>
        <taxon>Vibrionaceae</taxon>
        <taxon>Vibrio</taxon>
    </lineage>
</organism>
<evidence type="ECO:0000313" key="2">
    <source>
        <dbReference type="EMBL" id="ROV60737.1"/>
    </source>
</evidence>
<sequence length="73" mass="8466">MNRLTYYNLIEHGIQSLLDDRFGQIAQLDPPHYLSLIIGKESCSEMSDEELITVVESLRSEGYLEDRKSMIPY</sequence>
<evidence type="ECO:0000313" key="3">
    <source>
        <dbReference type="Proteomes" id="UP000186206"/>
    </source>
</evidence>
<dbReference type="Proteomes" id="UP000186206">
    <property type="component" value="Unassembled WGS sequence"/>
</dbReference>
<keyword evidence="3" id="KW-1185">Reference proteome</keyword>
<reference evidence="2 4" key="2">
    <citation type="submission" date="2018-11" db="EMBL/GenBank/DDBJ databases">
        <title>Vibrio ponticus strain CAIM 1751 pathogenic for the snapper Lutjanus guttatus.</title>
        <authorList>
            <person name="Soto-Rodriguez S."/>
            <person name="Lozano-Olvera R."/>
            <person name="Gomez-Gil B."/>
        </authorList>
    </citation>
    <scope>NUCLEOTIDE SEQUENCE [LARGE SCALE GENOMIC DNA]</scope>
    <source>
        <strain evidence="2 4">CAIM 1751</strain>
    </source>
</reference>
<dbReference type="EMBL" id="MJMI01000098">
    <property type="protein sequence ID" value="OLQ90847.1"/>
    <property type="molecule type" value="Genomic_DNA"/>
</dbReference>
<dbReference type="RefSeq" id="WP_075649930.1">
    <property type="nucleotide sequence ID" value="NZ_AP019657.1"/>
</dbReference>
<gene>
    <name evidence="1" type="ORF">BIY21_02230</name>
    <name evidence="2" type="ORF">EGH82_08270</name>
</gene>
<dbReference type="OrthoDB" id="5904632at2"/>
<protein>
    <submittedName>
        <fullName evidence="2">Uncharacterized protein</fullName>
    </submittedName>
</protein>
<proteinExistence type="predicted"/>
<name>A0A3N3E1X1_9VIBR</name>